<dbReference type="InterPro" id="IPR050278">
    <property type="entry name" value="Serine_Prot_S9B/DPPIV"/>
</dbReference>
<dbReference type="Pfam" id="PF00326">
    <property type="entry name" value="Peptidase_S9"/>
    <property type="match status" value="1"/>
</dbReference>
<reference evidence="4 5" key="1">
    <citation type="journal article" date="2013" name="Genome Announc.">
        <title>Draft Genome Sequence of Strain JLT2015T, Belonging to the Family Sphingomonadaceae of the Alphaproteobacteria.</title>
        <authorList>
            <person name="Tang K."/>
            <person name="Liu K."/>
            <person name="Li S."/>
            <person name="Jiao N."/>
        </authorList>
    </citation>
    <scope>NUCLEOTIDE SEQUENCE [LARGE SCALE GENOMIC DNA]</scope>
    <source>
        <strain evidence="4 5">JLT2015</strain>
    </source>
</reference>
<dbReference type="InterPro" id="IPR001375">
    <property type="entry name" value="Peptidase_S9_cat"/>
</dbReference>
<dbReference type="GO" id="GO:0008239">
    <property type="term" value="F:dipeptidyl-peptidase activity"/>
    <property type="evidence" value="ECO:0007669"/>
    <property type="project" value="TreeGrafter"/>
</dbReference>
<sequence>MTTRLLAAALCTAAALPSFSAPAAAEDLTLERLFASPDLSGPVPREVKLSPDGRFVTLLKPRAEDRERFDLWSVDTETGKEAMLVDSTALDTGDALSEEERMRRERARIGNLKGIVAYDWAPSGDAVLVPVSGDLFLARLGGQSRAAGDAAGEVRRLTDTPGTELDAQVSADGGYVSYVIDQDLHTIDLASGADRVVADGEGTVSWGVAEFVAQEEMDRDTGHWWAPDDSRLAAARVDEAPVEIVTRTAIGAEGTRVYDQRYPAAGTPNAVVDLFVMDPDGGDRVEVDLGDNDDIYLARVDWAPDASALYVQRQSRDQKTLDMLRVDPETGASEVLFTETAENWLNLHSNLHILEGGDLIWTSERDGFSHIYRWHDGTWQQLTRGPWRVSEIEAVDEAGDRILFTANRDTPLEDQLYSIPPTGGEPARLTEAGYDNEIRMDDAGRRMLVTRSAPTQPPQTYLADEDGTRIVWIEANPLGKGAPYTPYLPSHEVPEFGTLAAADGSALQYKLLSPKRQAGKRYPVFVQVYGGPGAGRQVKRNWASAAPLQQWLVDNGWIVFSIDGRGTPDRGKAFEDQIARAMGTVEVEDQLAGLTWLKAQDFVDPDRIAVNGWSYGGYMTLRLLEAAPGAYAAGVSGAPVTDWTLYDTHYTERYLGDPNADPAVYPAAGALANADRIADPLLLIHGMADDNVVFENSTVLMGALQSAGVPFDLMVYPGATHRVSGEGRDVHLWRTITRFLNREVKNPPTAQP</sequence>
<keyword evidence="5" id="KW-1185">Reference proteome</keyword>
<gene>
    <name evidence="4" type="ORF">C725_1054</name>
</gene>
<organism evidence="4 5">
    <name type="scientific">Pacificimonas flava</name>
    <dbReference type="NCBI Taxonomy" id="1234595"/>
    <lineage>
        <taxon>Bacteria</taxon>
        <taxon>Pseudomonadati</taxon>
        <taxon>Pseudomonadota</taxon>
        <taxon>Alphaproteobacteria</taxon>
        <taxon>Sphingomonadales</taxon>
        <taxon>Sphingosinicellaceae</taxon>
        <taxon>Pacificimonas</taxon>
    </lineage>
</organism>
<feature type="domain" description="Dipeptidylpeptidase IV N-terminal" evidence="3">
    <location>
        <begin position="152"/>
        <end position="458"/>
    </location>
</feature>
<dbReference type="InterPro" id="IPR029058">
    <property type="entry name" value="AB_hydrolase_fold"/>
</dbReference>
<dbReference type="OrthoDB" id="1094230at2"/>
<protein>
    <submittedName>
        <fullName evidence="4">Dipeptidyl peptidase IV</fullName>
    </submittedName>
</protein>
<evidence type="ECO:0000313" key="4">
    <source>
        <dbReference type="EMBL" id="EMD83153.1"/>
    </source>
</evidence>
<dbReference type="EMBL" id="AMRV01000003">
    <property type="protein sequence ID" value="EMD83153.1"/>
    <property type="molecule type" value="Genomic_DNA"/>
</dbReference>
<dbReference type="MEROPS" id="S09.009"/>
<dbReference type="SUPFAM" id="SSF53474">
    <property type="entry name" value="alpha/beta-Hydrolases"/>
    <property type="match status" value="1"/>
</dbReference>
<keyword evidence="1" id="KW-0732">Signal</keyword>
<dbReference type="GO" id="GO:0006508">
    <property type="term" value="P:proteolysis"/>
    <property type="evidence" value="ECO:0007669"/>
    <property type="project" value="InterPro"/>
</dbReference>
<dbReference type="SUPFAM" id="SSF82171">
    <property type="entry name" value="DPP6 N-terminal domain-like"/>
    <property type="match status" value="1"/>
</dbReference>
<proteinExistence type="predicted"/>
<dbReference type="Gene3D" id="3.40.50.1820">
    <property type="entry name" value="alpha/beta hydrolase"/>
    <property type="match status" value="1"/>
</dbReference>
<comment type="caution">
    <text evidence="4">The sequence shown here is derived from an EMBL/GenBank/DDBJ whole genome shotgun (WGS) entry which is preliminary data.</text>
</comment>
<feature type="signal peptide" evidence="1">
    <location>
        <begin position="1"/>
        <end position="23"/>
    </location>
</feature>
<dbReference type="Pfam" id="PF00930">
    <property type="entry name" value="DPPIV_N"/>
    <property type="match status" value="1"/>
</dbReference>
<accession>M2U577</accession>
<evidence type="ECO:0000256" key="1">
    <source>
        <dbReference type="SAM" id="SignalP"/>
    </source>
</evidence>
<dbReference type="AlphaFoldDB" id="M2U577"/>
<dbReference type="PATRIC" id="fig|1234595.3.peg.1055"/>
<feature type="domain" description="Peptidase S9 prolyl oligopeptidase catalytic" evidence="2">
    <location>
        <begin position="549"/>
        <end position="745"/>
    </location>
</feature>
<dbReference type="Proteomes" id="UP000011717">
    <property type="component" value="Unassembled WGS sequence"/>
</dbReference>
<dbReference type="Gene3D" id="2.140.10.30">
    <property type="entry name" value="Dipeptidylpeptidase IV, N-terminal domain"/>
    <property type="match status" value="1"/>
</dbReference>
<feature type="chain" id="PRO_5004026991" evidence="1">
    <location>
        <begin position="24"/>
        <end position="752"/>
    </location>
</feature>
<dbReference type="PANTHER" id="PTHR11731">
    <property type="entry name" value="PROTEASE FAMILY S9B,C DIPEPTIDYL-PEPTIDASE IV-RELATED"/>
    <property type="match status" value="1"/>
</dbReference>
<dbReference type="RefSeq" id="WP_008600653.1">
    <property type="nucleotide sequence ID" value="NZ_AMRV01000003.1"/>
</dbReference>
<evidence type="ECO:0000313" key="5">
    <source>
        <dbReference type="Proteomes" id="UP000011717"/>
    </source>
</evidence>
<dbReference type="PANTHER" id="PTHR11731:SF193">
    <property type="entry name" value="DIPEPTIDYL PEPTIDASE 9"/>
    <property type="match status" value="1"/>
</dbReference>
<dbReference type="GO" id="GO:0008236">
    <property type="term" value="F:serine-type peptidase activity"/>
    <property type="evidence" value="ECO:0007669"/>
    <property type="project" value="InterPro"/>
</dbReference>
<evidence type="ECO:0000259" key="2">
    <source>
        <dbReference type="Pfam" id="PF00326"/>
    </source>
</evidence>
<dbReference type="InterPro" id="IPR002469">
    <property type="entry name" value="Peptidase_S9B_N"/>
</dbReference>
<evidence type="ECO:0000259" key="3">
    <source>
        <dbReference type="Pfam" id="PF00930"/>
    </source>
</evidence>
<name>M2U577_9SPHN</name>